<dbReference type="SMART" id="SM01128">
    <property type="entry name" value="DDRGK"/>
    <property type="match status" value="1"/>
</dbReference>
<evidence type="ECO:0000256" key="1">
    <source>
        <dbReference type="ARBA" id="ARBA00004389"/>
    </source>
</evidence>
<evidence type="ECO:0000256" key="8">
    <source>
        <dbReference type="ARBA" id="ARBA00023136"/>
    </source>
</evidence>
<comment type="subcellular location">
    <subcellularLocation>
        <location evidence="1">Endoplasmic reticulum membrane</location>
        <topology evidence="1">Single-pass membrane protein</topology>
    </subcellularLocation>
</comment>
<evidence type="ECO:0000256" key="2">
    <source>
        <dbReference type="ARBA" id="ARBA00009829"/>
    </source>
</evidence>
<evidence type="ECO:0000256" key="5">
    <source>
        <dbReference type="ARBA" id="ARBA00022786"/>
    </source>
</evidence>
<dbReference type="KEGG" id="bgt:106058597"/>
<evidence type="ECO:0000256" key="7">
    <source>
        <dbReference type="ARBA" id="ARBA00022989"/>
    </source>
</evidence>
<evidence type="ECO:0000256" key="9">
    <source>
        <dbReference type="SAM" id="MobiDB-lite"/>
    </source>
</evidence>
<reference evidence="11" key="1">
    <citation type="submission" date="2020-05" db="UniProtKB">
        <authorList>
            <consortium name="EnsemblMetazoa"/>
        </authorList>
    </citation>
    <scope>IDENTIFICATION</scope>
    <source>
        <strain evidence="11">BB02</strain>
    </source>
</reference>
<dbReference type="VEuPathDB" id="VectorBase:BGLAX_043412"/>
<protein>
    <recommendedName>
        <fullName evidence="3">DDRGK domain-containing protein 1</fullName>
    </recommendedName>
</protein>
<comment type="similarity">
    <text evidence="2">Belongs to the DDRGK1 family.</text>
</comment>
<dbReference type="EnsemblMetazoa" id="BGLB004162-RB">
    <property type="protein sequence ID" value="BGLB004162-PB"/>
    <property type="gene ID" value="BGLB004162"/>
</dbReference>
<dbReference type="PANTHER" id="PTHR48176:SF1">
    <property type="entry name" value="DDRGK DOMAIN-CONTAINING PROTEIN 1"/>
    <property type="match status" value="1"/>
</dbReference>
<name>A0A2C9JL72_BIOGL</name>
<evidence type="ECO:0000313" key="11">
    <source>
        <dbReference type="EnsemblMetazoa" id="BGLB004162-PB"/>
    </source>
</evidence>
<keyword evidence="8 10" id="KW-0472">Membrane</keyword>
<sequence length="309" mass="35138">MAIVDPSTIYIVTAGVLLLIICIVSLISKFSSSSTKATTQRQPGAALPQAANDRRAGPARVRRRVGRPSRNAGYEDSSEDDDEDLSEIEPPEGKIGAKKMKKLQEKAERKAMREQEEREREDKKKREKELEAQRKKQEEIDKQEAAIREEEEKQRKAEQEAREHEEYLKMKEMFSVEEEGEADLTADLNSESLLGQFINYIKETKVVMLEDLAGYFKLNVQDVIQRVQDLQTEGRLTGVIDDRGKFIYITMEELEAVARYIRQNGRVSITDLAASSNRLINLDPDTSSLALKMVAEVDQMVSMEEVSVH</sequence>
<dbReference type="RefSeq" id="XP_013071511.2">
    <property type="nucleotide sequence ID" value="XM_013216057.2"/>
</dbReference>
<dbReference type="Proteomes" id="UP000076420">
    <property type="component" value="Unassembled WGS sequence"/>
</dbReference>
<dbReference type="InterPro" id="IPR019153">
    <property type="entry name" value="DDRGK_dom-contain"/>
</dbReference>
<feature type="region of interest" description="Disordered" evidence="9">
    <location>
        <begin position="32"/>
        <end position="162"/>
    </location>
</feature>
<gene>
    <name evidence="11" type="primary">106058597</name>
</gene>
<keyword evidence="6" id="KW-0256">Endoplasmic reticulum</keyword>
<accession>A0A2C9JL72</accession>
<evidence type="ECO:0000256" key="3">
    <source>
        <dbReference type="ARBA" id="ARBA00018218"/>
    </source>
</evidence>
<evidence type="ECO:0000256" key="10">
    <source>
        <dbReference type="SAM" id="Phobius"/>
    </source>
</evidence>
<dbReference type="OrthoDB" id="2285710at2759"/>
<dbReference type="InterPro" id="IPR036388">
    <property type="entry name" value="WH-like_DNA-bd_sf"/>
</dbReference>
<evidence type="ECO:0000256" key="6">
    <source>
        <dbReference type="ARBA" id="ARBA00022824"/>
    </source>
</evidence>
<dbReference type="STRING" id="6526.A0A2C9JL72"/>
<feature type="compositionally biased region" description="Acidic residues" evidence="9">
    <location>
        <begin position="76"/>
        <end position="90"/>
    </location>
</feature>
<dbReference type="GO" id="GO:0005789">
    <property type="term" value="C:endoplasmic reticulum membrane"/>
    <property type="evidence" value="ECO:0007669"/>
    <property type="project" value="UniProtKB-SubCell"/>
</dbReference>
<organism evidence="11 12">
    <name type="scientific">Biomphalaria glabrata</name>
    <name type="common">Bloodfluke planorb</name>
    <name type="synonym">Freshwater snail</name>
    <dbReference type="NCBI Taxonomy" id="6526"/>
    <lineage>
        <taxon>Eukaryota</taxon>
        <taxon>Metazoa</taxon>
        <taxon>Spiralia</taxon>
        <taxon>Lophotrochozoa</taxon>
        <taxon>Mollusca</taxon>
        <taxon>Gastropoda</taxon>
        <taxon>Heterobranchia</taxon>
        <taxon>Euthyneura</taxon>
        <taxon>Panpulmonata</taxon>
        <taxon>Hygrophila</taxon>
        <taxon>Lymnaeoidea</taxon>
        <taxon>Planorbidae</taxon>
        <taxon>Biomphalaria</taxon>
    </lineage>
</organism>
<dbReference type="SUPFAM" id="SSF46785">
    <property type="entry name" value="Winged helix' DNA-binding domain"/>
    <property type="match status" value="1"/>
</dbReference>
<dbReference type="Gene3D" id="1.10.10.10">
    <property type="entry name" value="Winged helix-like DNA-binding domain superfamily/Winged helix DNA-binding domain"/>
    <property type="match status" value="1"/>
</dbReference>
<feature type="transmembrane region" description="Helical" evidence="10">
    <location>
        <begin position="6"/>
        <end position="27"/>
    </location>
</feature>
<dbReference type="Pfam" id="PF09756">
    <property type="entry name" value="DDRGK"/>
    <property type="match status" value="1"/>
</dbReference>
<keyword evidence="5" id="KW-0833">Ubl conjugation pathway</keyword>
<dbReference type="InterPro" id="IPR036390">
    <property type="entry name" value="WH_DNA-bd_sf"/>
</dbReference>
<dbReference type="AlphaFoldDB" id="A0A2C9JL72"/>
<dbReference type="FunFam" id="1.10.10.10:FF:000143">
    <property type="entry name" value="DDRGK domain-containing protein 1"/>
    <property type="match status" value="1"/>
</dbReference>
<dbReference type="InterPro" id="IPR050899">
    <property type="entry name" value="DDRGK_domain-containing"/>
</dbReference>
<evidence type="ECO:0000313" key="12">
    <source>
        <dbReference type="Proteomes" id="UP000076420"/>
    </source>
</evidence>
<dbReference type="PANTHER" id="PTHR48176">
    <property type="entry name" value="DDRGK DOMAIN-CONTAINING PROTEIN 1"/>
    <property type="match status" value="1"/>
</dbReference>
<dbReference type="GO" id="GO:0044389">
    <property type="term" value="F:ubiquitin-like protein ligase binding"/>
    <property type="evidence" value="ECO:0007669"/>
    <property type="project" value="TreeGrafter"/>
</dbReference>
<keyword evidence="7 10" id="KW-1133">Transmembrane helix</keyword>
<evidence type="ECO:0000256" key="4">
    <source>
        <dbReference type="ARBA" id="ARBA00022692"/>
    </source>
</evidence>
<feature type="compositionally biased region" description="Basic and acidic residues" evidence="9">
    <location>
        <begin position="102"/>
        <end position="162"/>
    </location>
</feature>
<keyword evidence="4 10" id="KW-0812">Transmembrane</keyword>
<dbReference type="VEuPathDB" id="VectorBase:BGLB004162"/>
<proteinExistence type="inferred from homology"/>